<accession>A0A1M7KNP9</accession>
<organism evidence="2 3">
    <name type="scientific">Ruminococcus flavefaciens</name>
    <dbReference type="NCBI Taxonomy" id="1265"/>
    <lineage>
        <taxon>Bacteria</taxon>
        <taxon>Bacillati</taxon>
        <taxon>Bacillota</taxon>
        <taxon>Clostridia</taxon>
        <taxon>Eubacteriales</taxon>
        <taxon>Oscillospiraceae</taxon>
        <taxon>Ruminococcus</taxon>
    </lineage>
</organism>
<dbReference type="Proteomes" id="UP000184394">
    <property type="component" value="Unassembled WGS sequence"/>
</dbReference>
<dbReference type="EMBL" id="FRCT01000009">
    <property type="protein sequence ID" value="SHM67062.1"/>
    <property type="molecule type" value="Genomic_DNA"/>
</dbReference>
<dbReference type="RefSeq" id="WP_207647105.1">
    <property type="nucleotide sequence ID" value="NZ_FRCT01000009.1"/>
</dbReference>
<evidence type="ECO:0000313" key="3">
    <source>
        <dbReference type="Proteomes" id="UP000184394"/>
    </source>
</evidence>
<evidence type="ECO:0000313" key="2">
    <source>
        <dbReference type="EMBL" id="SHM67062.1"/>
    </source>
</evidence>
<proteinExistence type="predicted"/>
<gene>
    <name evidence="2" type="ORF">SAMN04487860_109125</name>
</gene>
<keyword evidence="1" id="KW-1133">Transmembrane helix</keyword>
<feature type="transmembrane region" description="Helical" evidence="1">
    <location>
        <begin position="199"/>
        <end position="222"/>
    </location>
</feature>
<reference evidence="2 3" key="1">
    <citation type="submission" date="2016-11" db="EMBL/GenBank/DDBJ databases">
        <authorList>
            <person name="Jaros S."/>
            <person name="Januszkiewicz K."/>
            <person name="Wedrychowicz H."/>
        </authorList>
    </citation>
    <scope>NUCLEOTIDE SEQUENCE [LARGE SCALE GENOMIC DNA]</scope>
    <source>
        <strain evidence="2 3">Y1</strain>
    </source>
</reference>
<dbReference type="AlphaFoldDB" id="A0A1M7KNP9"/>
<name>A0A1M7KNP9_RUMFL</name>
<keyword evidence="1" id="KW-0812">Transmembrane</keyword>
<feature type="transmembrane region" description="Helical" evidence="1">
    <location>
        <begin position="6"/>
        <end position="24"/>
    </location>
</feature>
<sequence length="233" mass="26531">MMKKSIVYKILAVVLGIAIVVVGMKDVKMYLSGKVLNLNTATKDDFKKECIVEGDINYVVGNFAIYEEKDKTLGITTSKRKTKYYLVENLSMDELKRIMESDAEDYTYPDNYFAYVVSASSDEMKDALDANIQGWMDYYDNKTDKMPEPVHFEGKLWREPAESKYKNYKQQALDKWGFDDNDEIAELKAMDNRPGKSSILVIVLGALLALGGLAFIIVPLVLGRTKKTDVEYY</sequence>
<keyword evidence="1" id="KW-0472">Membrane</keyword>
<evidence type="ECO:0000256" key="1">
    <source>
        <dbReference type="SAM" id="Phobius"/>
    </source>
</evidence>
<protein>
    <submittedName>
        <fullName evidence="2">Uncharacterized protein</fullName>
    </submittedName>
</protein>